<dbReference type="PANTHER" id="PTHR43747:SF5">
    <property type="entry name" value="FAD-BINDING DOMAIN-CONTAINING PROTEIN"/>
    <property type="match status" value="1"/>
</dbReference>
<dbReference type="Pfam" id="PF04820">
    <property type="entry name" value="Trp_halogenase"/>
    <property type="match status" value="2"/>
</dbReference>
<keyword evidence="2" id="KW-0503">Monooxygenase</keyword>
<reference evidence="3 4" key="1">
    <citation type="submission" date="2018-10" db="EMBL/GenBank/DDBJ databases">
        <title>Paraburkholderia sp. 7MK8-2, isolated from soil.</title>
        <authorList>
            <person name="Gao Z.-H."/>
            <person name="Qiu L.-H."/>
        </authorList>
    </citation>
    <scope>NUCLEOTIDE SEQUENCE [LARGE SCALE GENOMIC DNA]</scope>
    <source>
        <strain evidence="3 4">7MK8-2</strain>
    </source>
</reference>
<evidence type="ECO:0000313" key="3">
    <source>
        <dbReference type="EMBL" id="RKP45987.1"/>
    </source>
</evidence>
<dbReference type="InterPro" id="IPR036188">
    <property type="entry name" value="FAD/NAD-bd_sf"/>
</dbReference>
<accession>A0A494X5M4</accession>
<dbReference type="PRINTS" id="PR00420">
    <property type="entry name" value="RNGMNOXGNASE"/>
</dbReference>
<keyword evidence="4" id="KW-1185">Reference proteome</keyword>
<name>A0A494X5M4_9BURK</name>
<protein>
    <submittedName>
        <fullName evidence="3">NAD(P)/FAD-dependent oxidoreductase</fullName>
    </submittedName>
</protein>
<dbReference type="PANTHER" id="PTHR43747">
    <property type="entry name" value="FAD-BINDING PROTEIN"/>
    <property type="match status" value="1"/>
</dbReference>
<comment type="caution">
    <text evidence="3">The sequence shown here is derived from an EMBL/GenBank/DDBJ whole genome shotgun (WGS) entry which is preliminary data.</text>
</comment>
<dbReference type="SUPFAM" id="SSF51905">
    <property type="entry name" value="FAD/NAD(P)-binding domain"/>
    <property type="match status" value="1"/>
</dbReference>
<keyword evidence="1" id="KW-0560">Oxidoreductase</keyword>
<evidence type="ECO:0000256" key="2">
    <source>
        <dbReference type="ARBA" id="ARBA00023033"/>
    </source>
</evidence>
<dbReference type="Proteomes" id="UP000280434">
    <property type="component" value="Unassembled WGS sequence"/>
</dbReference>
<sequence length="481" mass="53583">MSLPRYTKVLVIGGGPAGATTAGFLAREGVEVTVLDREVFPRYHIGESLLPSCLEIVGLMGARKLFDSYGFQRKPGAYFNWKGETWTLDFGELGGSYRYSYQVRREDFDYLLLSHARTMGAKVHEGVTVRELQFEDGRPRRAVCSVKGSESLQTIEFDYLVDASGRNGVMATGYLENRKFHDIFRNIAAWGYWKNANWPKDCAEGAILVASVPDGWWWGIPLSDGTVSVGLVQHRDAFTQARRNNSLEQLYENALAMSPLMTDLVKGAELVSPIKTEQDYSYASEAFQGKGFFLAGDSACFLDPLLSTGVHLAMYSGMLSAASIASILRGEVTEEEACAYYESSYRQAYVRFVIFVQTFYEAHGKLGYWSKADELSHYTLKAGDLHRAFLNLVSGLEDIADVEQVTSHLMGEMARRVDENLSMRKDKSQLGDKIGSKEAEDNARFFDAIEGLPCLSEDMALEGLYVSTKPRLGLRRVAVTV</sequence>
<organism evidence="3 4">
    <name type="scientific">Trinickia fusca</name>
    <dbReference type="NCBI Taxonomy" id="2419777"/>
    <lineage>
        <taxon>Bacteria</taxon>
        <taxon>Pseudomonadati</taxon>
        <taxon>Pseudomonadota</taxon>
        <taxon>Betaproteobacteria</taxon>
        <taxon>Burkholderiales</taxon>
        <taxon>Burkholderiaceae</taxon>
        <taxon>Trinickia</taxon>
    </lineage>
</organism>
<dbReference type="GO" id="GO:0004497">
    <property type="term" value="F:monooxygenase activity"/>
    <property type="evidence" value="ECO:0007669"/>
    <property type="project" value="UniProtKB-KW"/>
</dbReference>
<dbReference type="InterPro" id="IPR006905">
    <property type="entry name" value="Flavin_halogenase"/>
</dbReference>
<dbReference type="RefSeq" id="WP_121279688.1">
    <property type="nucleotide sequence ID" value="NZ_RBZV01000008.1"/>
</dbReference>
<gene>
    <name evidence="3" type="ORF">D7S89_18595</name>
</gene>
<evidence type="ECO:0000256" key="1">
    <source>
        <dbReference type="ARBA" id="ARBA00023002"/>
    </source>
</evidence>
<dbReference type="InterPro" id="IPR050816">
    <property type="entry name" value="Flavin-dep_Halogenase_NPB"/>
</dbReference>
<dbReference type="EMBL" id="RBZV01000008">
    <property type="protein sequence ID" value="RKP45987.1"/>
    <property type="molecule type" value="Genomic_DNA"/>
</dbReference>
<proteinExistence type="predicted"/>
<evidence type="ECO:0000313" key="4">
    <source>
        <dbReference type="Proteomes" id="UP000280434"/>
    </source>
</evidence>
<dbReference type="AlphaFoldDB" id="A0A494X5M4"/>
<dbReference type="Gene3D" id="3.50.50.60">
    <property type="entry name" value="FAD/NAD(P)-binding domain"/>
    <property type="match status" value="1"/>
</dbReference>
<dbReference type="OrthoDB" id="103324at2"/>